<protein>
    <submittedName>
        <fullName evidence="1">Uncharacterized protein</fullName>
    </submittedName>
</protein>
<name>A0ABQ0MRH8_9GAMM</name>
<dbReference type="Proteomes" id="UP000197068">
    <property type="component" value="Unassembled WGS sequence"/>
</dbReference>
<comment type="caution">
    <text evidence="1">The sequence shown here is derived from an EMBL/GenBank/DDBJ whole genome shotgun (WGS) entry which is preliminary data.</text>
</comment>
<proteinExistence type="predicted"/>
<evidence type="ECO:0000313" key="2">
    <source>
        <dbReference type="Proteomes" id="UP000197068"/>
    </source>
</evidence>
<organism evidence="1 2">
    <name type="scientific">Colwellia marinimaniae</name>
    <dbReference type="NCBI Taxonomy" id="1513592"/>
    <lineage>
        <taxon>Bacteria</taxon>
        <taxon>Pseudomonadati</taxon>
        <taxon>Pseudomonadota</taxon>
        <taxon>Gammaproteobacteria</taxon>
        <taxon>Alteromonadales</taxon>
        <taxon>Colwelliaceae</taxon>
        <taxon>Colwellia</taxon>
    </lineage>
</organism>
<reference evidence="1 2" key="1">
    <citation type="submission" date="2017-06" db="EMBL/GenBank/DDBJ databases">
        <title>Whole Genome Sequences of Colwellia marinimaniae MTCD1.</title>
        <authorList>
            <person name="Kusumoto H."/>
            <person name="Inoue M."/>
            <person name="Tanikawa K."/>
            <person name="Maeji H."/>
            <person name="Cameron J.H."/>
            <person name="Bartlett D.H."/>
        </authorList>
    </citation>
    <scope>NUCLEOTIDE SEQUENCE [LARGE SCALE GENOMIC DNA]</scope>
    <source>
        <strain evidence="1 2">MTCD1</strain>
    </source>
</reference>
<keyword evidence="2" id="KW-1185">Reference proteome</keyword>
<dbReference type="EMBL" id="BDQM01000003">
    <property type="protein sequence ID" value="GAW94964.1"/>
    <property type="molecule type" value="Genomic_DNA"/>
</dbReference>
<accession>A0ABQ0MRH8</accession>
<sequence>MTVSLNNDICCTGNDGTARRYRVIDNNAFTSPQSWSFQ</sequence>
<evidence type="ECO:0000313" key="1">
    <source>
        <dbReference type="EMBL" id="GAW94964.1"/>
    </source>
</evidence>
<gene>
    <name evidence="1" type="ORF">MTCD1_00563</name>
</gene>